<dbReference type="OrthoDB" id="856045at2"/>
<sequence length="1250" mass="147289">MIMPKDTLSFINTENSFKYSVNIKFDIGDFEKLNNYVPTAKNIKLFQEIFDSFKDNAISRAHLLIGAYGTGKSLFGTVLGTILSNKQDPKKYDNFISKIGRFDNTLATRLEQEITEKDPYLIVLPTTDGGSFKQSMLAALQQALSKNGLEDIFPATYFNSIIHKLEQWEKDYEATYSDFIDLLEKERGVDIDEFKDKINNFDQESYQFFVNKYPKLTSGGEFNPFYGCNLEDIYRAVNSEIRKRGYQGIYVVFDEFNKLLERNVESFNSKELQDFAEMATRSGENEIHLLLVSHKKMVQYTTDLSESQVNEWKKVQERFKTLDATEYSSQIYELMSNVIVKEQDSWEEFQENNQENFEFYNKWIKDLNIGPDYNEQEKEEYILRGCYPLHPLTTILLPKLSQKIAQNERTIFTYLSTEEENTLGEFIKENRNEDFPIVKPSSIYDYFADLMQQELDYTQVHQAWADSERALQKIEFDEKNKQEFIKSLGIITAVNNFSEIPPSKEILKFALDHLSEQEFDNLVDKLVESKVILHRKSLDHFVFFEGSEIDFNKKIEETKAERENTFSPKYLLEENFKPAPIYPKEYNHQYKIRRYFVSDYFYLDELKSINDWDEYLIEHNDKNYEDGLIAYLLLESNQEIEEATKYIEEMSDEINSDRVIFVRPKKPLELNELLRSFDAQKILKEDKEFLKQDSLAEKELNAYITETRQLLDNKLTKFIEPYYDNALYYHQGSVISRIKSRRDISKKISEVCEEYFAKTPVINNELVVKNKISSPQKSARKDINNRLIFRDLTERLGIEGYRPNFLIYRTMLIKTKLLLKEGKESENLMFNPEILDNESRKNIEQNLTHTSDGEGSKEGIDENLKEIIRLIREKLYCSTDKVKFKEVYDQLRRPPYGLRLGIIPILLVIAGEIDDDLKHAIIRHNGEEREINAKLFERINKHPTRYTIEKTTWDSAKEEYILFLEELYDDRLEENNSEEVNRLKKLYNAIKEWYQGLPKYSRETTELSKSSVTIRKILNKRSSEVKRILLEIIPQKLLGTSINENNVDELKELITTFFKEHNQAYYHLINKLQISICNLFASAKNVTFKESLATWYQNLDKKAKTNTYTREINAFLNILRKLQISEIEEEKLLNEICRSLTGFDINDWNDKTVEDFLDNIKDIKEEVEGIELEESDEEKENNVYEFVLVDKDGEKYERRFEEVSLDGLSKVLENKIKSSFEDIGPAVSDREKQQVLINLMKDMFEQDGIV</sequence>
<organism evidence="2 3">
    <name type="scientific">Halobacteroides halobius (strain ATCC 35273 / DSM 5150 / MD-1)</name>
    <dbReference type="NCBI Taxonomy" id="748449"/>
    <lineage>
        <taxon>Bacteria</taxon>
        <taxon>Bacillati</taxon>
        <taxon>Bacillota</taxon>
        <taxon>Clostridia</taxon>
        <taxon>Halanaerobiales</taxon>
        <taxon>Halobacteroidaceae</taxon>
        <taxon>Halobacteroides</taxon>
    </lineage>
</organism>
<dbReference type="RefSeq" id="WP_015327752.1">
    <property type="nucleotide sequence ID" value="NC_019978.1"/>
</dbReference>
<dbReference type="STRING" id="748449.Halha_2155"/>
<name>L0KD68_HALHC</name>
<proteinExistence type="predicted"/>
<dbReference type="AlphaFoldDB" id="L0KD68"/>
<keyword evidence="1" id="KW-0175">Coiled coil</keyword>
<dbReference type="eggNOG" id="COG1119">
    <property type="taxonomic scope" value="Bacteria"/>
</dbReference>
<dbReference type="HOGENOM" id="CLU_008329_0_0_9"/>
<evidence type="ECO:0000313" key="3">
    <source>
        <dbReference type="Proteomes" id="UP000010880"/>
    </source>
</evidence>
<protein>
    <submittedName>
        <fullName evidence="2">Uncharacterized protein</fullName>
    </submittedName>
</protein>
<feature type="coiled-coil region" evidence="1">
    <location>
        <begin position="1153"/>
        <end position="1180"/>
    </location>
</feature>
<dbReference type="EMBL" id="CP003359">
    <property type="protein sequence ID" value="AGB42038.1"/>
    <property type="molecule type" value="Genomic_DNA"/>
</dbReference>
<reference evidence="3" key="1">
    <citation type="submission" date="2012-02" db="EMBL/GenBank/DDBJ databases">
        <title>The complete genome of Halobacteroides halobius DSM 5150.</title>
        <authorList>
            <person name="Lucas S."/>
            <person name="Copeland A."/>
            <person name="Lapidus A."/>
            <person name="Glavina del Rio T."/>
            <person name="Dalin E."/>
            <person name="Tice H."/>
            <person name="Bruce D."/>
            <person name="Goodwin L."/>
            <person name="Pitluck S."/>
            <person name="Peters L."/>
            <person name="Mikhailova N."/>
            <person name="Gu W."/>
            <person name="Kyrpides N."/>
            <person name="Mavromatis K."/>
            <person name="Ivanova N."/>
            <person name="Brettin T."/>
            <person name="Detter J.C."/>
            <person name="Han C."/>
            <person name="Larimer F."/>
            <person name="Land M."/>
            <person name="Hauser L."/>
            <person name="Markowitz V."/>
            <person name="Cheng J.-F."/>
            <person name="Hugenholtz P."/>
            <person name="Woyke T."/>
            <person name="Wu D."/>
            <person name="Tindall B."/>
            <person name="Pomrenke H."/>
            <person name="Brambilla E."/>
            <person name="Klenk H.-P."/>
            <person name="Eisen J.A."/>
        </authorList>
    </citation>
    <scope>NUCLEOTIDE SEQUENCE [LARGE SCALE GENOMIC DNA]</scope>
    <source>
        <strain evidence="3">ATCC 35273 / DSM 5150 / MD-1</strain>
    </source>
</reference>
<evidence type="ECO:0000256" key="1">
    <source>
        <dbReference type="SAM" id="Coils"/>
    </source>
</evidence>
<keyword evidence="3" id="KW-1185">Reference proteome</keyword>
<gene>
    <name evidence="2" type="ordered locus">Halha_2155</name>
</gene>
<accession>L0KD68</accession>
<dbReference type="Proteomes" id="UP000010880">
    <property type="component" value="Chromosome"/>
</dbReference>
<dbReference type="KEGG" id="hhl:Halha_2155"/>
<evidence type="ECO:0000313" key="2">
    <source>
        <dbReference type="EMBL" id="AGB42038.1"/>
    </source>
</evidence>